<keyword evidence="9" id="KW-0560">Oxidoreductase</keyword>
<dbReference type="SUPFAM" id="SSF46626">
    <property type="entry name" value="Cytochrome c"/>
    <property type="match status" value="5"/>
</dbReference>
<reference evidence="10" key="1">
    <citation type="submission" date="2016-06" db="EMBL/GenBank/DDBJ databases">
        <authorList>
            <person name="Rodrigo-Torres L."/>
            <person name="Arahal R.D."/>
            <person name="Lucena T."/>
        </authorList>
    </citation>
    <scope>NUCLEOTIDE SEQUENCE [LARGE SCALE GENOMIC DNA]</scope>
    <source>
        <strain evidence="10">CECT8203</strain>
    </source>
</reference>
<feature type="domain" description="Cytochrome c" evidence="8">
    <location>
        <begin position="580"/>
        <end position="673"/>
    </location>
</feature>
<keyword evidence="2 6" id="KW-0349">Heme</keyword>
<evidence type="ECO:0000256" key="2">
    <source>
        <dbReference type="ARBA" id="ARBA00022617"/>
    </source>
</evidence>
<feature type="transmembrane region" description="Helical" evidence="7">
    <location>
        <begin position="56"/>
        <end position="75"/>
    </location>
</feature>
<protein>
    <submittedName>
        <fullName evidence="9">Gluconate 2-dehydrogenase cytochrome c subunit</fullName>
        <ecNumber evidence="9">1.1.99.3</ecNumber>
    </submittedName>
</protein>
<dbReference type="OrthoDB" id="9811281at2"/>
<evidence type="ECO:0000256" key="4">
    <source>
        <dbReference type="ARBA" id="ARBA00022982"/>
    </source>
</evidence>
<evidence type="ECO:0000256" key="6">
    <source>
        <dbReference type="PROSITE-ProRule" id="PRU00433"/>
    </source>
</evidence>
<dbReference type="GO" id="GO:0033717">
    <property type="term" value="F:gluconate 2-dehydrogenase (acceptor) activity"/>
    <property type="evidence" value="ECO:0007669"/>
    <property type="project" value="UniProtKB-EC"/>
</dbReference>
<dbReference type="PROSITE" id="PS51007">
    <property type="entry name" value="CYTC"/>
    <property type="match status" value="4"/>
</dbReference>
<evidence type="ECO:0000256" key="5">
    <source>
        <dbReference type="ARBA" id="ARBA00023004"/>
    </source>
</evidence>
<dbReference type="Gene3D" id="6.10.280.130">
    <property type="match status" value="1"/>
</dbReference>
<evidence type="ECO:0000313" key="10">
    <source>
        <dbReference type="Proteomes" id="UP000219336"/>
    </source>
</evidence>
<dbReference type="InterPro" id="IPR008168">
    <property type="entry name" value="Cyt_C_IC"/>
</dbReference>
<dbReference type="RefSeq" id="WP_096992491.1">
    <property type="nucleotide sequence ID" value="NZ_JBHSII010000011.1"/>
</dbReference>
<dbReference type="InterPro" id="IPR032858">
    <property type="entry name" value="CcoP_N"/>
</dbReference>
<proteinExistence type="predicted"/>
<keyword evidence="1" id="KW-0813">Transport</keyword>
<organism evidence="9 10">
    <name type="scientific">Vibrio thalassae</name>
    <dbReference type="NCBI Taxonomy" id="1243014"/>
    <lineage>
        <taxon>Bacteria</taxon>
        <taxon>Pseudomonadati</taxon>
        <taxon>Pseudomonadota</taxon>
        <taxon>Gammaproteobacteria</taxon>
        <taxon>Vibrionales</taxon>
        <taxon>Vibrionaceae</taxon>
        <taxon>Vibrio</taxon>
    </lineage>
</organism>
<dbReference type="InterPro" id="IPR038414">
    <property type="entry name" value="CcoP_N_sf"/>
</dbReference>
<dbReference type="Pfam" id="PF00034">
    <property type="entry name" value="Cytochrom_C"/>
    <property type="match status" value="1"/>
</dbReference>
<keyword evidence="10" id="KW-1185">Reference proteome</keyword>
<dbReference type="PANTHER" id="PTHR35008">
    <property type="entry name" value="BLL4482 PROTEIN-RELATED"/>
    <property type="match status" value="1"/>
</dbReference>
<dbReference type="Gene3D" id="1.10.760.10">
    <property type="entry name" value="Cytochrome c-like domain"/>
    <property type="match status" value="4"/>
</dbReference>
<dbReference type="EC" id="1.1.99.3" evidence="9"/>
<dbReference type="Proteomes" id="UP000219336">
    <property type="component" value="Unassembled WGS sequence"/>
</dbReference>
<dbReference type="AlphaFoldDB" id="A0A240EFZ5"/>
<dbReference type="PANTHER" id="PTHR35008:SF8">
    <property type="entry name" value="ALCOHOL DEHYDROGENASE CYTOCHROME C SUBUNIT"/>
    <property type="match status" value="1"/>
</dbReference>
<evidence type="ECO:0000256" key="1">
    <source>
        <dbReference type="ARBA" id="ARBA00022448"/>
    </source>
</evidence>
<keyword evidence="7" id="KW-0472">Membrane</keyword>
<accession>A0A240EFZ5</accession>
<evidence type="ECO:0000313" key="9">
    <source>
        <dbReference type="EMBL" id="SNX47193.1"/>
    </source>
</evidence>
<dbReference type="Pfam" id="PF13442">
    <property type="entry name" value="Cytochrome_CBB3"/>
    <property type="match status" value="3"/>
</dbReference>
<sequence length="718" mass="79655">MNHFWSIWATVGTIVFFALMVLIVIKYWRSNYKADKDRVLDTFDGIDENDGPPPKLLFVSYFIAFAISFGYLILYPGVGNWKGLVGYDQAKDKLSSPTTTLEQEFTGLTDDSLLALAAEPAIVNSGRILFQTHCAACHMDNGQGAKHFPNLVDNEWLYGGSDEAIIHSIELGRNGAMPGWVDVLRPDEISKISYYLASLNQRHTDVPDINVQLGKALFIQNCASCHGDGSISDIEKGVPNLTDDIWLHGGSIKEIQHTIRAGLNNVMPAFGQQLTKDEIRAIGAYITKERVDNDSRLSSLHADSVERGEYLAHAGDCVACHSAEGGEPFAGGLPFVTPFGTLYSTNITPHVIDGIGSYDYQDFRAALVDGKGKQGYLYPAMPFTSYQYVDEEDLRDLWEYMQSITPVARKNDPNKMMFPANIRLGLLGWDLVFADRTPLDYQVPKELKAKVDDVEKWQLGKYWVAGLGHCSECHTPRDFAQALENDNIFQGNLIDGWNAPNITATELYIDGWDIQSLTDFLHTGHSSKGTAFAGMADVIKNSLSLMTRDDIESMSYYLLTGDTHNLLDEAAVQLKPTGFNDVAYSKEIYATYNQTCGACHGEDGKGRDPIAPTLLNNGIIMHSDPFNTIAVTIRGLQPTYIDKDRNFMPMASFEDVLSDARLAELITFVRAYLGAREEVITANDVKEVREMLEKAGYSGGLHVTPDMYDERDGNINVN</sequence>
<name>A0A240EFZ5_9VIBR</name>
<feature type="domain" description="Cytochrome c" evidence="8">
    <location>
        <begin position="209"/>
        <end position="290"/>
    </location>
</feature>
<keyword evidence="4" id="KW-0249">Electron transport</keyword>
<gene>
    <name evidence="9" type="ORF">VTH8203_00794</name>
</gene>
<dbReference type="EMBL" id="OANU01000005">
    <property type="protein sequence ID" value="SNX47193.1"/>
    <property type="molecule type" value="Genomic_DNA"/>
</dbReference>
<dbReference type="GO" id="GO:0005506">
    <property type="term" value="F:iron ion binding"/>
    <property type="evidence" value="ECO:0007669"/>
    <property type="project" value="InterPro"/>
</dbReference>
<feature type="transmembrane region" description="Helical" evidence="7">
    <location>
        <begin position="6"/>
        <end position="28"/>
    </location>
</feature>
<keyword evidence="3 6" id="KW-0479">Metal-binding</keyword>
<dbReference type="PRINTS" id="PR00605">
    <property type="entry name" value="CYTCHROMECIC"/>
</dbReference>
<dbReference type="InterPro" id="IPR009056">
    <property type="entry name" value="Cyt_c-like_dom"/>
</dbReference>
<keyword evidence="7" id="KW-0812">Transmembrane</keyword>
<dbReference type="InterPro" id="IPR051459">
    <property type="entry name" value="Cytochrome_c-type_DH"/>
</dbReference>
<dbReference type="GO" id="GO:0020037">
    <property type="term" value="F:heme binding"/>
    <property type="evidence" value="ECO:0007669"/>
    <property type="project" value="InterPro"/>
</dbReference>
<dbReference type="InterPro" id="IPR036909">
    <property type="entry name" value="Cyt_c-like_dom_sf"/>
</dbReference>
<keyword evidence="5 6" id="KW-0408">Iron</keyword>
<dbReference type="GO" id="GO:0009055">
    <property type="term" value="F:electron transfer activity"/>
    <property type="evidence" value="ECO:0007669"/>
    <property type="project" value="InterPro"/>
</dbReference>
<dbReference type="Pfam" id="PF14715">
    <property type="entry name" value="FixP_N"/>
    <property type="match status" value="1"/>
</dbReference>
<feature type="domain" description="Cytochrome c" evidence="8">
    <location>
        <begin position="303"/>
        <end position="405"/>
    </location>
</feature>
<evidence type="ECO:0000256" key="7">
    <source>
        <dbReference type="SAM" id="Phobius"/>
    </source>
</evidence>
<keyword evidence="7" id="KW-1133">Transmembrane helix</keyword>
<feature type="domain" description="Cytochrome c" evidence="8">
    <location>
        <begin position="121"/>
        <end position="200"/>
    </location>
</feature>
<evidence type="ECO:0000259" key="8">
    <source>
        <dbReference type="PROSITE" id="PS51007"/>
    </source>
</evidence>
<evidence type="ECO:0000256" key="3">
    <source>
        <dbReference type="ARBA" id="ARBA00022723"/>
    </source>
</evidence>